<name>A0ABP1CCJ7_9GAMM</name>
<organism evidence="2 3">
    <name type="scientific">Candidatus Methylocalor cossyra</name>
    <dbReference type="NCBI Taxonomy" id="3108543"/>
    <lineage>
        <taxon>Bacteria</taxon>
        <taxon>Pseudomonadati</taxon>
        <taxon>Pseudomonadota</taxon>
        <taxon>Gammaproteobacteria</taxon>
        <taxon>Methylococcales</taxon>
        <taxon>Methylococcaceae</taxon>
        <taxon>Candidatus Methylocalor</taxon>
    </lineage>
</organism>
<dbReference type="EMBL" id="OZ026885">
    <property type="protein sequence ID" value="CAL1241963.1"/>
    <property type="molecule type" value="Genomic_DNA"/>
</dbReference>
<proteinExistence type="predicted"/>
<keyword evidence="1" id="KW-1133">Transmembrane helix</keyword>
<accession>A0ABP1CCJ7</accession>
<feature type="transmembrane region" description="Helical" evidence="1">
    <location>
        <begin position="94"/>
        <end position="115"/>
    </location>
</feature>
<keyword evidence="3" id="KW-1185">Reference proteome</keyword>
<evidence type="ECO:0000313" key="2">
    <source>
        <dbReference type="EMBL" id="CAL1241963.1"/>
    </source>
</evidence>
<geneLocation type="plasmid" evidence="2 3">
    <name>2</name>
</geneLocation>
<evidence type="ECO:0000313" key="3">
    <source>
        <dbReference type="Proteomes" id="UP001497493"/>
    </source>
</evidence>
<dbReference type="Proteomes" id="UP001497493">
    <property type="component" value="Plasmid 2"/>
</dbReference>
<dbReference type="CDD" id="cd14740">
    <property type="entry name" value="PAAR_4"/>
    <property type="match status" value="1"/>
</dbReference>
<sequence length="264" mass="27732">MPLFPASKMMDGILGVDVHAVAPVPGIPIHPYFGPIYLWNDPKFPCANVFINGLPACSVGAMGYFVHIPQGVPVPPTPTNVPYWRHYLTNVIEVLVLTGLTILANMAIAGISALIPKPKSAESFIKDVTGIDTTNSETAWTSIQATFKAYTQWQTWAMLLMPPLPYCGAQGSTAVGSPNVTVNGGPLAFVAPLVATSCSDIPVVPNAMTLGFSNVLVGVSFADLLRGIAVSTAQAGIGAAVGAGFHAVRNRRGYRPGQRACGCR</sequence>
<evidence type="ECO:0000256" key="1">
    <source>
        <dbReference type="SAM" id="Phobius"/>
    </source>
</evidence>
<keyword evidence="1" id="KW-0472">Membrane</keyword>
<protein>
    <submittedName>
        <fullName evidence="2">Uncharacterized protein</fullName>
    </submittedName>
</protein>
<dbReference type="RefSeq" id="WP_348760031.1">
    <property type="nucleotide sequence ID" value="NZ_OZ026885.1"/>
</dbReference>
<reference evidence="2 3" key="1">
    <citation type="submission" date="2024-04" db="EMBL/GenBank/DDBJ databases">
        <authorList>
            <person name="Cremers G."/>
        </authorList>
    </citation>
    <scope>NUCLEOTIDE SEQUENCE [LARGE SCALE GENOMIC DNA]</scope>
    <source>
        <strain evidence="2">MeCH1-AG</strain>
        <plasmid evidence="2 3">2</plasmid>
    </source>
</reference>
<gene>
    <name evidence="2" type="ORF">MECH1_V1_P0031</name>
</gene>
<keyword evidence="1" id="KW-0812">Transmembrane</keyword>
<keyword evidence="2" id="KW-0614">Plasmid</keyword>